<feature type="signal peptide" evidence="2">
    <location>
        <begin position="1"/>
        <end position="33"/>
    </location>
</feature>
<evidence type="ECO:0000259" key="3">
    <source>
        <dbReference type="Pfam" id="PF13505"/>
    </source>
</evidence>
<dbReference type="Gene3D" id="2.40.160.20">
    <property type="match status" value="1"/>
</dbReference>
<name>A0A239MCS1_9BACT</name>
<evidence type="ECO:0000256" key="1">
    <source>
        <dbReference type="ARBA" id="ARBA00022729"/>
    </source>
</evidence>
<dbReference type="InterPro" id="IPR011250">
    <property type="entry name" value="OMP/PagP_B-barrel"/>
</dbReference>
<evidence type="ECO:0000313" key="4">
    <source>
        <dbReference type="EMBL" id="SNT40535.1"/>
    </source>
</evidence>
<dbReference type="EMBL" id="FZOU01000011">
    <property type="protein sequence ID" value="SNT40535.1"/>
    <property type="molecule type" value="Genomic_DNA"/>
</dbReference>
<dbReference type="OrthoDB" id="121699at2"/>
<feature type="chain" id="PRO_5012331116" evidence="2">
    <location>
        <begin position="34"/>
        <end position="253"/>
    </location>
</feature>
<reference evidence="4 5" key="1">
    <citation type="submission" date="2017-06" db="EMBL/GenBank/DDBJ databases">
        <authorList>
            <person name="Kim H.J."/>
            <person name="Triplett B.A."/>
        </authorList>
    </citation>
    <scope>NUCLEOTIDE SEQUENCE [LARGE SCALE GENOMIC DNA]</scope>
    <source>
        <strain evidence="4 5">DSM 18704</strain>
    </source>
</reference>
<dbReference type="SUPFAM" id="SSF56925">
    <property type="entry name" value="OMPA-like"/>
    <property type="match status" value="1"/>
</dbReference>
<accession>A0A239MCS1</accession>
<evidence type="ECO:0000313" key="5">
    <source>
        <dbReference type="Proteomes" id="UP000198356"/>
    </source>
</evidence>
<dbReference type="InterPro" id="IPR027385">
    <property type="entry name" value="Beta-barrel_OMP"/>
</dbReference>
<gene>
    <name evidence="4" type="ORF">SAMN05421770_111100</name>
</gene>
<dbReference type="Pfam" id="PF13505">
    <property type="entry name" value="OMP_b-brl"/>
    <property type="match status" value="1"/>
</dbReference>
<proteinExistence type="predicted"/>
<keyword evidence="5" id="KW-1185">Reference proteome</keyword>
<keyword evidence="1 2" id="KW-0732">Signal</keyword>
<feature type="domain" description="Outer membrane protein beta-barrel" evidence="3">
    <location>
        <begin position="66"/>
        <end position="226"/>
    </location>
</feature>
<sequence>MLQSHLPPHWINRAMMKHVSLGILLLTASLARAESTGYAAPRLDATSYRGDPWRNKDGSYRYSLELGGGVALPAGATKKYQNTAGGFRLGGGYNLNRRLGIMLQYDFNNFGVPNSLLQHLPSAGDNYTGRVHLWSLTAAPVVQLLRSDGASVYLTGGGGFYRKLVKFDTTTKGCNPDGGCLNFPTYAGGDSNNAGGVSLGLGAAKKIAFESKVRVFAEARYVWIANTGGHPGIHADIANKRTGYFPILIGLKW</sequence>
<dbReference type="Proteomes" id="UP000198356">
    <property type="component" value="Unassembled WGS sequence"/>
</dbReference>
<organism evidence="4 5">
    <name type="scientific">Granulicella rosea</name>
    <dbReference type="NCBI Taxonomy" id="474952"/>
    <lineage>
        <taxon>Bacteria</taxon>
        <taxon>Pseudomonadati</taxon>
        <taxon>Acidobacteriota</taxon>
        <taxon>Terriglobia</taxon>
        <taxon>Terriglobales</taxon>
        <taxon>Acidobacteriaceae</taxon>
        <taxon>Granulicella</taxon>
    </lineage>
</organism>
<evidence type="ECO:0000256" key="2">
    <source>
        <dbReference type="SAM" id="SignalP"/>
    </source>
</evidence>
<dbReference type="AlphaFoldDB" id="A0A239MCS1"/>
<protein>
    <submittedName>
        <fullName evidence="4">Outer membrane protein beta-barrel domain-containing protein</fullName>
    </submittedName>
</protein>